<dbReference type="AlphaFoldDB" id="A0A4Q5LNS1"/>
<evidence type="ECO:0000256" key="3">
    <source>
        <dbReference type="ARBA" id="ARBA00022638"/>
    </source>
</evidence>
<keyword evidence="9" id="KW-1185">Reference proteome</keyword>
<dbReference type="EMBL" id="SEWG01000003">
    <property type="protein sequence ID" value="RYU91005.1"/>
    <property type="molecule type" value="Genomic_DNA"/>
</dbReference>
<evidence type="ECO:0000256" key="5">
    <source>
        <dbReference type="ARBA" id="ARBA00023200"/>
    </source>
</evidence>
<dbReference type="Pfam" id="PF00959">
    <property type="entry name" value="Phage_lysozyme"/>
    <property type="match status" value="1"/>
</dbReference>
<comment type="catalytic activity">
    <reaction evidence="1 7">
        <text>Hydrolysis of (1-&gt;4)-beta-linkages between N-acetylmuramic acid and N-acetyl-D-glucosamine residues in a peptidoglycan and between N-acetyl-D-glucosamine residues in chitodextrins.</text>
        <dbReference type="EC" id="3.2.1.17"/>
    </reaction>
</comment>
<keyword evidence="5" id="KW-1035">Host cytoplasm</keyword>
<evidence type="ECO:0000256" key="4">
    <source>
        <dbReference type="ARBA" id="ARBA00022801"/>
    </source>
</evidence>
<dbReference type="GO" id="GO:0042742">
    <property type="term" value="P:defense response to bacterium"/>
    <property type="evidence" value="ECO:0007669"/>
    <property type="project" value="UniProtKB-KW"/>
</dbReference>
<comment type="similarity">
    <text evidence="7">Belongs to the glycosyl hydrolase 24 family.</text>
</comment>
<accession>A0A4Q5LNS1</accession>
<dbReference type="CDD" id="cd00737">
    <property type="entry name" value="lyz_endolysin_autolysin"/>
    <property type="match status" value="1"/>
</dbReference>
<organism evidence="8 9">
    <name type="scientific">Mucilaginibacter terrigena</name>
    <dbReference type="NCBI Taxonomy" id="2492395"/>
    <lineage>
        <taxon>Bacteria</taxon>
        <taxon>Pseudomonadati</taxon>
        <taxon>Bacteroidota</taxon>
        <taxon>Sphingobacteriia</taxon>
        <taxon>Sphingobacteriales</taxon>
        <taxon>Sphingobacteriaceae</taxon>
        <taxon>Mucilaginibacter</taxon>
    </lineage>
</organism>
<evidence type="ECO:0000256" key="6">
    <source>
        <dbReference type="ARBA" id="ARBA00023295"/>
    </source>
</evidence>
<dbReference type="GO" id="GO:0003796">
    <property type="term" value="F:lysozyme activity"/>
    <property type="evidence" value="ECO:0007669"/>
    <property type="project" value="UniProtKB-EC"/>
</dbReference>
<dbReference type="InterPro" id="IPR034690">
    <property type="entry name" value="Endolysin_T4_type"/>
</dbReference>
<evidence type="ECO:0000313" key="9">
    <source>
        <dbReference type="Proteomes" id="UP000293331"/>
    </source>
</evidence>
<protein>
    <recommendedName>
        <fullName evidence="7">Lysozyme</fullName>
        <ecNumber evidence="7">3.2.1.17</ecNumber>
    </recommendedName>
</protein>
<sequence length="154" mass="17082">MTLSKRGIAIIKNFEGLRLNAYQDIAGVWTIGYGSTMHNNGRPIKPNDKLANEAQAELLLKSTLTNYVNTLNTVATVHLSQNQFDALVSFIFNVGTGAAKSSTLLKRLNTGDYRGAADQFLVWNKITDPYTGKKTASKTLTQRREQERALFLSE</sequence>
<dbReference type="Proteomes" id="UP000293331">
    <property type="component" value="Unassembled WGS sequence"/>
</dbReference>
<dbReference type="SUPFAM" id="SSF53955">
    <property type="entry name" value="Lysozyme-like"/>
    <property type="match status" value="1"/>
</dbReference>
<dbReference type="Gene3D" id="1.10.530.40">
    <property type="match status" value="1"/>
</dbReference>
<comment type="caution">
    <text evidence="8">The sequence shown here is derived from an EMBL/GenBank/DDBJ whole genome shotgun (WGS) entry which is preliminary data.</text>
</comment>
<proteinExistence type="inferred from homology"/>
<dbReference type="InterPro" id="IPR033907">
    <property type="entry name" value="Endolysin_autolysin"/>
</dbReference>
<evidence type="ECO:0000256" key="7">
    <source>
        <dbReference type="RuleBase" id="RU003788"/>
    </source>
</evidence>
<keyword evidence="4 7" id="KW-0378">Hydrolase</keyword>
<dbReference type="HAMAP" id="MF_04110">
    <property type="entry name" value="ENDOLYSIN_T4"/>
    <property type="match status" value="1"/>
</dbReference>
<dbReference type="GO" id="GO:0016998">
    <property type="term" value="P:cell wall macromolecule catabolic process"/>
    <property type="evidence" value="ECO:0007669"/>
    <property type="project" value="InterPro"/>
</dbReference>
<keyword evidence="6 7" id="KW-0326">Glycosidase</keyword>
<dbReference type="InterPro" id="IPR051018">
    <property type="entry name" value="Bacteriophage_GH24"/>
</dbReference>
<dbReference type="InterPro" id="IPR023347">
    <property type="entry name" value="Lysozyme_dom_sf"/>
</dbReference>
<evidence type="ECO:0000256" key="1">
    <source>
        <dbReference type="ARBA" id="ARBA00000632"/>
    </source>
</evidence>
<gene>
    <name evidence="8" type="ORF">EWM62_10105</name>
</gene>
<dbReference type="OrthoDB" id="5327667at2"/>
<name>A0A4Q5LNS1_9SPHI</name>
<evidence type="ECO:0000313" key="8">
    <source>
        <dbReference type="EMBL" id="RYU91005.1"/>
    </source>
</evidence>
<keyword evidence="2 7" id="KW-0929">Antimicrobial</keyword>
<dbReference type="InterPro" id="IPR002196">
    <property type="entry name" value="Glyco_hydro_24"/>
</dbReference>
<keyword evidence="3 7" id="KW-0081">Bacteriolytic enzyme</keyword>
<dbReference type="GO" id="GO:0009253">
    <property type="term" value="P:peptidoglycan catabolic process"/>
    <property type="evidence" value="ECO:0007669"/>
    <property type="project" value="InterPro"/>
</dbReference>
<dbReference type="InterPro" id="IPR023346">
    <property type="entry name" value="Lysozyme-like_dom_sf"/>
</dbReference>
<evidence type="ECO:0000256" key="2">
    <source>
        <dbReference type="ARBA" id="ARBA00022529"/>
    </source>
</evidence>
<dbReference type="PANTHER" id="PTHR38107">
    <property type="match status" value="1"/>
</dbReference>
<dbReference type="GO" id="GO:0031640">
    <property type="term" value="P:killing of cells of another organism"/>
    <property type="evidence" value="ECO:0007669"/>
    <property type="project" value="UniProtKB-KW"/>
</dbReference>
<dbReference type="PANTHER" id="PTHR38107:SF3">
    <property type="entry name" value="LYSOZYME RRRD-RELATED"/>
    <property type="match status" value="1"/>
</dbReference>
<reference evidence="8 9" key="1">
    <citation type="submission" date="2019-02" db="EMBL/GenBank/DDBJ databases">
        <title>Bacterial novel species Mucilaginibacter sp. 17JY9-4 isolated from soil.</title>
        <authorList>
            <person name="Jung H.-Y."/>
        </authorList>
    </citation>
    <scope>NUCLEOTIDE SEQUENCE [LARGE SCALE GENOMIC DNA]</scope>
    <source>
        <strain evidence="8 9">17JY9-4</strain>
    </source>
</reference>
<dbReference type="EC" id="3.2.1.17" evidence="7"/>